<evidence type="ECO:0008006" key="3">
    <source>
        <dbReference type="Google" id="ProtNLM"/>
    </source>
</evidence>
<keyword evidence="2" id="KW-1185">Reference proteome</keyword>
<organism evidence="1 2">
    <name type="scientific">Paenibacillus melissococcoides</name>
    <dbReference type="NCBI Taxonomy" id="2912268"/>
    <lineage>
        <taxon>Bacteria</taxon>
        <taxon>Bacillati</taxon>
        <taxon>Bacillota</taxon>
        <taxon>Bacilli</taxon>
        <taxon>Bacillales</taxon>
        <taxon>Paenibacillaceae</taxon>
        <taxon>Paenibacillus</taxon>
    </lineage>
</organism>
<name>A0ABN8U6R0_9BACL</name>
<dbReference type="RefSeq" id="WP_261944892.1">
    <property type="nucleotide sequence ID" value="NZ_AP031286.1"/>
</dbReference>
<evidence type="ECO:0000313" key="2">
    <source>
        <dbReference type="Proteomes" id="UP001154322"/>
    </source>
</evidence>
<proteinExistence type="predicted"/>
<protein>
    <recommendedName>
        <fullName evidence="3">Pre-toxin TG domain-containing protein</fullName>
    </recommendedName>
</protein>
<dbReference type="EMBL" id="CALYLO010000003">
    <property type="protein sequence ID" value="CAH8245377.1"/>
    <property type="molecule type" value="Genomic_DNA"/>
</dbReference>
<evidence type="ECO:0000313" key="1">
    <source>
        <dbReference type="EMBL" id="CAH8245377.1"/>
    </source>
</evidence>
<comment type="caution">
    <text evidence="1">The sequence shown here is derived from an EMBL/GenBank/DDBJ whole genome shotgun (WGS) entry which is preliminary data.</text>
</comment>
<accession>A0ABN8U6R0</accession>
<dbReference type="Proteomes" id="UP001154322">
    <property type="component" value="Unassembled WGS sequence"/>
</dbReference>
<reference evidence="1" key="1">
    <citation type="submission" date="2022-06" db="EMBL/GenBank/DDBJ databases">
        <authorList>
            <person name="Dietemann V."/>
            <person name="Ory F."/>
            <person name="Dainat B."/>
            <person name="Oberhansli S."/>
        </authorList>
    </citation>
    <scope>NUCLEOTIDE SEQUENCE</scope>
    <source>
        <strain evidence="1">Ena-SAMPLE-TAB-26-04-2022-14:26:32:270-5432</strain>
    </source>
</reference>
<sequence>MYGWHVSDTSAYMWDAFRDTTIGAVSGAIFGPYSGIWASMGGRMTFQGIVGTAESIMRQAMDGKELSWKTTLLDAAISFGTAGLLDPKVLKTAGGLIKTQVGTTTRWISDGAGDISRRFSNYMDGLNENGNTLARIYVEHEQKGLAGIAKELGEALQKDLIHLGSNAREQLEKLRNSLSLPPSTQFAGIPHENAGNGLKESLEGLKSKLNVMKSSSGGSHLRSEGAGKLPNCIYDEHGNPLPYGFSNVQQYNDFVKSLKEDLP</sequence>
<gene>
    <name evidence="1" type="ORF">WJ0W_002612</name>
</gene>